<reference evidence="3" key="2">
    <citation type="submission" date="2020-05" db="UniProtKB">
        <authorList>
            <consortium name="EnsemblMetazoa"/>
        </authorList>
    </citation>
    <scope>IDENTIFICATION</scope>
    <source>
        <strain evidence="3">wikel</strain>
    </source>
</reference>
<accession>B7P1P3</accession>
<keyword evidence="1" id="KW-0812">Transmembrane</keyword>
<proteinExistence type="predicted"/>
<evidence type="ECO:0000313" key="4">
    <source>
        <dbReference type="Proteomes" id="UP000001555"/>
    </source>
</evidence>
<protein>
    <submittedName>
        <fullName evidence="2 3">Uncharacterized protein</fullName>
    </submittedName>
</protein>
<name>B7P1P3_IXOSC</name>
<feature type="transmembrane region" description="Helical" evidence="1">
    <location>
        <begin position="62"/>
        <end position="81"/>
    </location>
</feature>
<dbReference type="EMBL" id="ABJB010242659">
    <property type="status" value="NOT_ANNOTATED_CDS"/>
    <property type="molecule type" value="Genomic_DNA"/>
</dbReference>
<keyword evidence="4" id="KW-1185">Reference proteome</keyword>
<evidence type="ECO:0000313" key="3">
    <source>
        <dbReference type="EnsemblMetazoa" id="ISCW000647-PA"/>
    </source>
</evidence>
<evidence type="ECO:0000256" key="1">
    <source>
        <dbReference type="SAM" id="Phobius"/>
    </source>
</evidence>
<sequence>MFARLALRLVLCRPYRQMQQSHWLPYDNEMLGSRHALHFLSSRRVYGGGCQGTTSLEREQRLLFVVVVLGLLVCHVTHPFFSLSFHPPRSFFGYYFKLWCKLNPRIKKKKDIEHCQTALHRHRRTSRTLHNFYEL</sequence>
<dbReference type="HOGENOM" id="CLU_1888028_0_0_1"/>
<evidence type="ECO:0000313" key="2">
    <source>
        <dbReference type="EMBL" id="EEC00515.1"/>
    </source>
</evidence>
<keyword evidence="1" id="KW-1133">Transmembrane helix</keyword>
<dbReference type="EnsemblMetazoa" id="ISCW000647-RA">
    <property type="protein sequence ID" value="ISCW000647-PA"/>
    <property type="gene ID" value="ISCW000647"/>
</dbReference>
<dbReference type="PaxDb" id="6945-B7P1P3"/>
<dbReference type="Proteomes" id="UP000001555">
    <property type="component" value="Unassembled WGS sequence"/>
</dbReference>
<dbReference type="VEuPathDB" id="VectorBase:ISCI000647"/>
<dbReference type="InParanoid" id="B7P1P3"/>
<dbReference type="EMBL" id="DS617630">
    <property type="protein sequence ID" value="EEC00515.1"/>
    <property type="molecule type" value="Genomic_DNA"/>
</dbReference>
<gene>
    <name evidence="2" type="ORF">IscW_ISCW000647</name>
</gene>
<dbReference type="AlphaFoldDB" id="B7P1P3"/>
<keyword evidence="1" id="KW-0472">Membrane</keyword>
<organism>
    <name type="scientific">Ixodes scapularis</name>
    <name type="common">Black-legged tick</name>
    <name type="synonym">Deer tick</name>
    <dbReference type="NCBI Taxonomy" id="6945"/>
    <lineage>
        <taxon>Eukaryota</taxon>
        <taxon>Metazoa</taxon>
        <taxon>Ecdysozoa</taxon>
        <taxon>Arthropoda</taxon>
        <taxon>Chelicerata</taxon>
        <taxon>Arachnida</taxon>
        <taxon>Acari</taxon>
        <taxon>Parasitiformes</taxon>
        <taxon>Ixodida</taxon>
        <taxon>Ixodoidea</taxon>
        <taxon>Ixodidae</taxon>
        <taxon>Ixodinae</taxon>
        <taxon>Ixodes</taxon>
    </lineage>
</organism>
<reference evidence="2 4" key="1">
    <citation type="submission" date="2008-03" db="EMBL/GenBank/DDBJ databases">
        <title>Annotation of Ixodes scapularis.</title>
        <authorList>
            <consortium name="Ixodes scapularis Genome Project Consortium"/>
            <person name="Caler E."/>
            <person name="Hannick L.I."/>
            <person name="Bidwell S."/>
            <person name="Joardar V."/>
            <person name="Thiagarajan M."/>
            <person name="Amedeo P."/>
            <person name="Galinsky K.J."/>
            <person name="Schobel S."/>
            <person name="Inman J."/>
            <person name="Hostetler J."/>
            <person name="Miller J."/>
            <person name="Hammond M."/>
            <person name="Megy K."/>
            <person name="Lawson D."/>
            <person name="Kodira C."/>
            <person name="Sutton G."/>
            <person name="Meyer J."/>
            <person name="Hill C.A."/>
            <person name="Birren B."/>
            <person name="Nene V."/>
            <person name="Collins F."/>
            <person name="Alarcon-Chaidez F."/>
            <person name="Wikel S."/>
            <person name="Strausberg R."/>
        </authorList>
    </citation>
    <scope>NUCLEOTIDE SEQUENCE [LARGE SCALE GENOMIC DNA]</scope>
    <source>
        <strain evidence="4">Wikel</strain>
        <strain evidence="2">Wikel colony</strain>
    </source>
</reference>
<dbReference type="VEuPathDB" id="VectorBase:ISCW000647"/>